<evidence type="ECO:0000313" key="2">
    <source>
        <dbReference type="Proteomes" id="UP001241926"/>
    </source>
</evidence>
<dbReference type="Proteomes" id="UP001241926">
    <property type="component" value="Unassembled WGS sequence"/>
</dbReference>
<proteinExistence type="predicted"/>
<evidence type="ECO:0000313" key="1">
    <source>
        <dbReference type="EMBL" id="MDL2077654.1"/>
    </source>
</evidence>
<keyword evidence="2" id="KW-1185">Reference proteome</keyword>
<accession>A0ABT7IZW7</accession>
<reference evidence="1 2" key="1">
    <citation type="submission" date="2023-05" db="EMBL/GenBank/DDBJ databases">
        <title>Streptomyces fuscus sp. nov., a brown-black pigment producing actinomyces isolated from dry sand of Sea duck farm.</title>
        <authorList>
            <person name="Xie J."/>
            <person name="Shen N."/>
        </authorList>
    </citation>
    <scope>NUCLEOTIDE SEQUENCE [LARGE SCALE GENOMIC DNA]</scope>
    <source>
        <strain evidence="1 2">GXMU-J15</strain>
    </source>
</reference>
<sequence length="127" mass="13975">MELSFVDVELARACNDDALREHRYGRALAAVLRRRLAEVYAAAHLADLSRLPAARLRAHPGDSRLLLVALGSAADLHLRPRADPLPQHPDGTLRYVDVRAVVVIDIQPAPVASNTHPELLRARREAS</sequence>
<gene>
    <name evidence="1" type="ORF">QNN03_14535</name>
</gene>
<dbReference type="EMBL" id="JASJUS010000011">
    <property type="protein sequence ID" value="MDL2077654.1"/>
    <property type="molecule type" value="Genomic_DNA"/>
</dbReference>
<name>A0ABT7IZW7_9ACTN</name>
<comment type="caution">
    <text evidence="1">The sequence shown here is derived from an EMBL/GenBank/DDBJ whole genome shotgun (WGS) entry which is preliminary data.</text>
</comment>
<organism evidence="1 2">
    <name type="scientific">Streptomyces fuscus</name>
    <dbReference type="NCBI Taxonomy" id="3048495"/>
    <lineage>
        <taxon>Bacteria</taxon>
        <taxon>Bacillati</taxon>
        <taxon>Actinomycetota</taxon>
        <taxon>Actinomycetes</taxon>
        <taxon>Kitasatosporales</taxon>
        <taxon>Streptomycetaceae</taxon>
        <taxon>Streptomyces</taxon>
    </lineage>
</organism>
<protein>
    <submittedName>
        <fullName evidence="1">Uncharacterized protein</fullName>
    </submittedName>
</protein>
<dbReference type="RefSeq" id="WP_285432892.1">
    <property type="nucleotide sequence ID" value="NZ_JASJUS010000011.1"/>
</dbReference>